<name>A0ABQ6HSP7_9MICO</name>
<dbReference type="InterPro" id="IPR037480">
    <property type="entry name" value="YihR-like"/>
</dbReference>
<dbReference type="CDD" id="cd09022">
    <property type="entry name" value="Aldose_epim_Ec_YihR"/>
    <property type="match status" value="1"/>
</dbReference>
<accession>A0ABQ6HSP7</accession>
<dbReference type="InterPro" id="IPR014718">
    <property type="entry name" value="GH-type_carb-bd"/>
</dbReference>
<dbReference type="RefSeq" id="WP_241444018.1">
    <property type="nucleotide sequence ID" value="NZ_BSUJ01000001.1"/>
</dbReference>
<dbReference type="SUPFAM" id="SSF74650">
    <property type="entry name" value="Galactose mutarotase-like"/>
    <property type="match status" value="1"/>
</dbReference>
<gene>
    <name evidence="1" type="primary">galM</name>
    <name evidence="1" type="ORF">GCM10025862_27290</name>
</gene>
<dbReference type="InterPro" id="IPR008183">
    <property type="entry name" value="Aldose_1/G6P_1-epimerase"/>
</dbReference>
<dbReference type="Proteomes" id="UP001157109">
    <property type="component" value="Unassembled WGS sequence"/>
</dbReference>
<comment type="caution">
    <text evidence="1">The sequence shown here is derived from an EMBL/GenBank/DDBJ whole genome shotgun (WGS) entry which is preliminary data.</text>
</comment>
<protein>
    <submittedName>
        <fullName evidence="1">Aldose 1-epimerase</fullName>
    </submittedName>
</protein>
<dbReference type="Gene3D" id="2.70.98.10">
    <property type="match status" value="1"/>
</dbReference>
<sequence>MKSPLTTPTAPTGEQWSLRLGDQEAVIAEVGGTLRSYTVDGRPLVSGFEEDEECDACRGQVLVPWPNRIRDGVYTVDGEEHQLALTEPERHNAIHGLVCWSLFDLLDRSQSTVTVGTRLRPQKGWSWSLDVEIEYALGDDGLTVTPLVVNVGEGRAPFAFGAHPYLTAGETHVDQTSLSVPAAHYLQVDPERLLPVRDTLAESLAVETDFRGGECPLAGLQLDRAYTGLVAGADGRWRVRLAGPERAVTLWADATAYPWLQVFTGDALPEADRRTTGVAVEPLTAGPNAFVTGEGVLWLEPGEDWSAPFGICPE</sequence>
<evidence type="ECO:0000313" key="1">
    <source>
        <dbReference type="EMBL" id="GMA20708.1"/>
    </source>
</evidence>
<organism evidence="1 2">
    <name type="scientific">Arsenicicoccus piscis</name>
    <dbReference type="NCBI Taxonomy" id="673954"/>
    <lineage>
        <taxon>Bacteria</taxon>
        <taxon>Bacillati</taxon>
        <taxon>Actinomycetota</taxon>
        <taxon>Actinomycetes</taxon>
        <taxon>Micrococcales</taxon>
        <taxon>Intrasporangiaceae</taxon>
        <taxon>Arsenicicoccus</taxon>
    </lineage>
</organism>
<dbReference type="Pfam" id="PF01263">
    <property type="entry name" value="Aldose_epim"/>
    <property type="match status" value="1"/>
</dbReference>
<evidence type="ECO:0000313" key="2">
    <source>
        <dbReference type="Proteomes" id="UP001157109"/>
    </source>
</evidence>
<dbReference type="EMBL" id="BSUJ01000001">
    <property type="protein sequence ID" value="GMA20708.1"/>
    <property type="molecule type" value="Genomic_DNA"/>
</dbReference>
<proteinExistence type="predicted"/>
<dbReference type="InterPro" id="IPR011013">
    <property type="entry name" value="Gal_mutarotase_sf_dom"/>
</dbReference>
<reference evidence="2" key="1">
    <citation type="journal article" date="2019" name="Int. J. Syst. Evol. Microbiol.">
        <title>The Global Catalogue of Microorganisms (GCM) 10K type strain sequencing project: providing services to taxonomists for standard genome sequencing and annotation.</title>
        <authorList>
            <consortium name="The Broad Institute Genomics Platform"/>
            <consortium name="The Broad Institute Genome Sequencing Center for Infectious Disease"/>
            <person name="Wu L."/>
            <person name="Ma J."/>
        </authorList>
    </citation>
    <scope>NUCLEOTIDE SEQUENCE [LARGE SCALE GENOMIC DNA]</scope>
    <source>
        <strain evidence="2">NBRC 105830</strain>
    </source>
</reference>
<keyword evidence="2" id="KW-1185">Reference proteome</keyword>